<sequence length="169" mass="18536">VPEDQPAAVSSSDGQSLGRGHDHGVVDDLHVTVGRRLRASGMRYSRSRFAVVEVLADAGRPVTLREILVVDGGRRLAQSSAYRNLAELVDVGAVRRVDAGDDRARFELHESLTGHHHHLVCDVCGRVEDFRVPDEFERQVAALVDVAEGGGFRVDAHRFDMLGRCADCR</sequence>
<gene>
    <name evidence="8" type="ORF">METZ01_LOCUS47045</name>
</gene>
<dbReference type="Gene3D" id="3.30.1490.190">
    <property type="match status" value="1"/>
</dbReference>
<organism evidence="8">
    <name type="scientific">marine metagenome</name>
    <dbReference type="NCBI Taxonomy" id="408172"/>
    <lineage>
        <taxon>unclassified sequences</taxon>
        <taxon>metagenomes</taxon>
        <taxon>ecological metagenomes</taxon>
    </lineage>
</organism>
<name>A0A381RSS1_9ZZZZ</name>
<dbReference type="GO" id="GO:1900376">
    <property type="term" value="P:regulation of secondary metabolite biosynthetic process"/>
    <property type="evidence" value="ECO:0007669"/>
    <property type="project" value="TreeGrafter"/>
</dbReference>
<evidence type="ECO:0008006" key="9">
    <source>
        <dbReference type="Google" id="ProtNLM"/>
    </source>
</evidence>
<feature type="non-terminal residue" evidence="8">
    <location>
        <position position="1"/>
    </location>
</feature>
<dbReference type="GO" id="GO:0045892">
    <property type="term" value="P:negative regulation of DNA-templated transcription"/>
    <property type="evidence" value="ECO:0007669"/>
    <property type="project" value="TreeGrafter"/>
</dbReference>
<dbReference type="CDD" id="cd07153">
    <property type="entry name" value="Fur_like"/>
    <property type="match status" value="1"/>
</dbReference>
<keyword evidence="2" id="KW-0678">Repressor</keyword>
<evidence type="ECO:0000256" key="1">
    <source>
        <dbReference type="ARBA" id="ARBA00007957"/>
    </source>
</evidence>
<dbReference type="AlphaFoldDB" id="A0A381RSS1"/>
<dbReference type="GO" id="GO:0000976">
    <property type="term" value="F:transcription cis-regulatory region binding"/>
    <property type="evidence" value="ECO:0007669"/>
    <property type="project" value="TreeGrafter"/>
</dbReference>
<keyword evidence="6" id="KW-0804">Transcription</keyword>
<evidence type="ECO:0000256" key="7">
    <source>
        <dbReference type="SAM" id="MobiDB-lite"/>
    </source>
</evidence>
<protein>
    <recommendedName>
        <fullName evidence="9">Ferric uptake regulation protein</fullName>
    </recommendedName>
</protein>
<reference evidence="8" key="1">
    <citation type="submission" date="2018-05" db="EMBL/GenBank/DDBJ databases">
        <authorList>
            <person name="Lanie J.A."/>
            <person name="Ng W.-L."/>
            <person name="Kazmierczak K.M."/>
            <person name="Andrzejewski T.M."/>
            <person name="Davidsen T.M."/>
            <person name="Wayne K.J."/>
            <person name="Tettelin H."/>
            <person name="Glass J.I."/>
            <person name="Rusch D."/>
            <person name="Podicherti R."/>
            <person name="Tsui H.-C.T."/>
            <person name="Winkler M.E."/>
        </authorList>
    </citation>
    <scope>NUCLEOTIDE SEQUENCE</scope>
</reference>
<dbReference type="SUPFAM" id="SSF46785">
    <property type="entry name" value="Winged helix' DNA-binding domain"/>
    <property type="match status" value="1"/>
</dbReference>
<dbReference type="PANTHER" id="PTHR33202:SF7">
    <property type="entry name" value="FERRIC UPTAKE REGULATION PROTEIN"/>
    <property type="match status" value="1"/>
</dbReference>
<dbReference type="GO" id="GO:0008270">
    <property type="term" value="F:zinc ion binding"/>
    <property type="evidence" value="ECO:0007669"/>
    <property type="project" value="TreeGrafter"/>
</dbReference>
<evidence type="ECO:0000313" key="8">
    <source>
        <dbReference type="EMBL" id="SUZ94191.1"/>
    </source>
</evidence>
<accession>A0A381RSS1</accession>
<evidence type="ECO:0000256" key="4">
    <source>
        <dbReference type="ARBA" id="ARBA00023015"/>
    </source>
</evidence>
<dbReference type="InterPro" id="IPR036388">
    <property type="entry name" value="WH-like_DNA-bd_sf"/>
</dbReference>
<evidence type="ECO:0000256" key="2">
    <source>
        <dbReference type="ARBA" id="ARBA00022491"/>
    </source>
</evidence>
<comment type="similarity">
    <text evidence="1">Belongs to the Fur family.</text>
</comment>
<proteinExistence type="inferred from homology"/>
<keyword evidence="3" id="KW-0862">Zinc</keyword>
<keyword evidence="5" id="KW-0238">DNA-binding</keyword>
<feature type="region of interest" description="Disordered" evidence="7">
    <location>
        <begin position="1"/>
        <end position="23"/>
    </location>
</feature>
<dbReference type="GO" id="GO:0003700">
    <property type="term" value="F:DNA-binding transcription factor activity"/>
    <property type="evidence" value="ECO:0007669"/>
    <property type="project" value="InterPro"/>
</dbReference>
<dbReference type="InterPro" id="IPR036390">
    <property type="entry name" value="WH_DNA-bd_sf"/>
</dbReference>
<evidence type="ECO:0000256" key="5">
    <source>
        <dbReference type="ARBA" id="ARBA00023125"/>
    </source>
</evidence>
<keyword evidence="4" id="KW-0805">Transcription regulation</keyword>
<dbReference type="Gene3D" id="1.10.10.10">
    <property type="entry name" value="Winged helix-like DNA-binding domain superfamily/Winged helix DNA-binding domain"/>
    <property type="match status" value="1"/>
</dbReference>
<evidence type="ECO:0000256" key="6">
    <source>
        <dbReference type="ARBA" id="ARBA00023163"/>
    </source>
</evidence>
<dbReference type="EMBL" id="UINC01002212">
    <property type="protein sequence ID" value="SUZ94191.1"/>
    <property type="molecule type" value="Genomic_DNA"/>
</dbReference>
<dbReference type="Pfam" id="PF01475">
    <property type="entry name" value="FUR"/>
    <property type="match status" value="1"/>
</dbReference>
<dbReference type="InterPro" id="IPR043135">
    <property type="entry name" value="Fur_C"/>
</dbReference>
<dbReference type="InterPro" id="IPR002481">
    <property type="entry name" value="FUR"/>
</dbReference>
<evidence type="ECO:0000256" key="3">
    <source>
        <dbReference type="ARBA" id="ARBA00022833"/>
    </source>
</evidence>
<dbReference type="PANTHER" id="PTHR33202">
    <property type="entry name" value="ZINC UPTAKE REGULATION PROTEIN"/>
    <property type="match status" value="1"/>
</dbReference>